<keyword evidence="5 7" id="KW-0238">DNA-binding</keyword>
<dbReference type="GO" id="GO:0009330">
    <property type="term" value="C:DNA topoisomerase type II (double strand cut, ATP-hydrolyzing) complex"/>
    <property type="evidence" value="ECO:0007669"/>
    <property type="project" value="TreeGrafter"/>
</dbReference>
<evidence type="ECO:0000256" key="3">
    <source>
        <dbReference type="ARBA" id="ARBA00012895"/>
    </source>
</evidence>
<evidence type="ECO:0000313" key="10">
    <source>
        <dbReference type="EMBL" id="KXZ59382.1"/>
    </source>
</evidence>
<accession>A0A150HB86</accession>
<evidence type="ECO:0000256" key="4">
    <source>
        <dbReference type="ARBA" id="ARBA00023029"/>
    </source>
</evidence>
<sequence>MTDGQIVDIDVTQEMETSFLEYAYSVIYSRALPDARDGLKPVQRRILYQMSEMGLRPDRPYVKSSRIVGDVMGKLHPHSDTAIYDALVRMAQSFVMRVPLVDGHGNFGSLDDGPAAPRYTEARLDQAAMHMLRNLDEDTVNTVPNYDGSLTQPEALPSALPNLLVNGASGIAVGMATNMAPHNPGEVIAAARHLIFNPDASLDELMRFVPGPDLPTGGRIIGLSGVRDAYETGRGTFRTRATVKFENITPRRRGITVTELPYLVGPEKVIEKIKDNVQAKKLQGISSVDDYSDRKHGLRLVIGIKSGFNPEAVLEELYRLTPMEDSFGINNVCLVDGRPRTLGLKALLEVFIAHRIDVIRRRSEFRLQKALDRLHLVEGLLVAILDIDEVVQLIRSSDDAAQARTRLMDVFDLSEIQATYILDLQLRRLTKFSRIELEAERDELQATIEDLREILGDEHRLKTLVSDELEETAEALDTGRRTVLVEGSLKEIKAAGRKKGKNLQVADEPCWVLMSTTGKIARTATAGELSATGRRAANDALIAQIPSSTRGSLGALTNKGRVHKIDIINLPSLPDQATRPVLSGGVKITDFIELERGEQVITLIDPTAEVVLGTRLGVVKRVAAGEIPNNRDVWDIIALKGKDTVVGAGQLPNLDDGSAVFITQAGNLLTFTLDAVRAQGPGAGGVAGIRLPKDIEVISFSVVDPAVENRVVTIAKGVNFNGEETESVKVSLLSDFPAKGRATAGMRSHRFLKDETELVTAFAGPNPQAAAKTGGARALPDELSRRDGSGAPVEGRIDAIGTLPRTGIAADPAAADGTSAEGTAPAGGGEAAKSGAKSTAKGAAGAPDFSDDDRYARIGRDKDDDSGVIVSHDDEQLF</sequence>
<dbReference type="Proteomes" id="UP000243589">
    <property type="component" value="Unassembled WGS sequence"/>
</dbReference>
<dbReference type="Gene3D" id="3.90.199.10">
    <property type="entry name" value="Topoisomerase II, domain 5"/>
    <property type="match status" value="1"/>
</dbReference>
<reference evidence="10 11" key="1">
    <citation type="submission" date="2016-01" db="EMBL/GenBank/DDBJ databases">
        <title>Use of Whole Genome Sequencing to ascertain that Brevibacterium massiliense (Roux, Raoult 2009) is a later heterotypic synonym of Brevibacterium ravenspurgense (Mages 2008).</title>
        <authorList>
            <person name="Bernier A.-M."/>
            <person name="Burdz T."/>
            <person name="Huynh C."/>
            <person name="Pachecho A.L."/>
            <person name="Wiebe D."/>
            <person name="Bonner C."/>
            <person name="Bernard K."/>
        </authorList>
    </citation>
    <scope>NUCLEOTIDE SEQUENCE [LARGE SCALE GENOMIC DNA]</scope>
    <source>
        <strain evidence="10 11">CCUG56047</strain>
    </source>
</reference>
<dbReference type="Pfam" id="PF03989">
    <property type="entry name" value="DNA_gyraseA_C"/>
    <property type="match status" value="2"/>
</dbReference>
<evidence type="ECO:0000256" key="7">
    <source>
        <dbReference type="PROSITE-ProRule" id="PRU01384"/>
    </source>
</evidence>
<dbReference type="GO" id="GO:0005737">
    <property type="term" value="C:cytoplasm"/>
    <property type="evidence" value="ECO:0007669"/>
    <property type="project" value="TreeGrafter"/>
</dbReference>
<dbReference type="InterPro" id="IPR006691">
    <property type="entry name" value="GyrA/parC_rep"/>
</dbReference>
<feature type="active site" description="O-(5'-phospho-DNA)-tyrosine intermediate" evidence="7">
    <location>
        <position position="119"/>
    </location>
</feature>
<dbReference type="CDD" id="cd00187">
    <property type="entry name" value="TOP4c"/>
    <property type="match status" value="1"/>
</dbReference>
<dbReference type="GO" id="GO:0034335">
    <property type="term" value="F:DNA negative supercoiling activity"/>
    <property type="evidence" value="ECO:0007669"/>
    <property type="project" value="UniProtKB-ARBA"/>
</dbReference>
<dbReference type="SUPFAM" id="SSF101904">
    <property type="entry name" value="GyrA/ParC C-terminal domain-like"/>
    <property type="match status" value="1"/>
</dbReference>
<evidence type="ECO:0000256" key="1">
    <source>
        <dbReference type="ARBA" id="ARBA00000185"/>
    </source>
</evidence>
<dbReference type="Gene3D" id="3.30.1360.40">
    <property type="match status" value="1"/>
</dbReference>
<comment type="catalytic activity">
    <reaction evidence="1 7">
        <text>ATP-dependent breakage, passage and rejoining of double-stranded DNA.</text>
        <dbReference type="EC" id="5.6.2.2"/>
    </reaction>
</comment>
<dbReference type="NCBIfam" id="NF004044">
    <property type="entry name" value="PRK05561.1"/>
    <property type="match status" value="1"/>
</dbReference>
<dbReference type="SMART" id="SM00434">
    <property type="entry name" value="TOP4c"/>
    <property type="match status" value="1"/>
</dbReference>
<name>A0A150HB86_9MICO</name>
<comment type="similarity">
    <text evidence="2">Belongs to the type II topoisomerase GyrA/ParC subunit family.</text>
</comment>
<dbReference type="EC" id="5.6.2.2" evidence="3"/>
<comment type="caution">
    <text evidence="10">The sequence shown here is derived from an EMBL/GenBank/DDBJ whole genome shotgun (WGS) entry which is preliminary data.</text>
</comment>
<feature type="compositionally biased region" description="Low complexity" evidence="8">
    <location>
        <begin position="809"/>
        <end position="824"/>
    </location>
</feature>
<dbReference type="PATRIC" id="fig|479117.4.peg.313"/>
<dbReference type="SUPFAM" id="SSF56719">
    <property type="entry name" value="Type II DNA topoisomerase"/>
    <property type="match status" value="1"/>
</dbReference>
<dbReference type="RefSeq" id="WP_062019699.1">
    <property type="nucleotide sequence ID" value="NZ_LQQC01000004.1"/>
</dbReference>
<dbReference type="EMBL" id="LQQC01000004">
    <property type="protein sequence ID" value="KXZ59382.1"/>
    <property type="molecule type" value="Genomic_DNA"/>
</dbReference>
<dbReference type="InterPro" id="IPR035516">
    <property type="entry name" value="Gyrase/topoIV_suA_C"/>
</dbReference>
<keyword evidence="6 7" id="KW-0413">Isomerase</keyword>
<feature type="compositionally biased region" description="Low complexity" evidence="8">
    <location>
        <begin position="831"/>
        <end position="847"/>
    </location>
</feature>
<dbReference type="PANTHER" id="PTHR43493:SF5">
    <property type="entry name" value="DNA GYRASE SUBUNIT A, CHLOROPLASTIC_MITOCHONDRIAL"/>
    <property type="match status" value="1"/>
</dbReference>
<evidence type="ECO:0000256" key="2">
    <source>
        <dbReference type="ARBA" id="ARBA00008263"/>
    </source>
</evidence>
<keyword evidence="4 7" id="KW-0799">Topoisomerase</keyword>
<proteinExistence type="inferred from homology"/>
<keyword evidence="11" id="KW-1185">Reference proteome</keyword>
<dbReference type="FunFam" id="1.10.268.10:FF:000001">
    <property type="entry name" value="DNA gyrase subunit A"/>
    <property type="match status" value="1"/>
</dbReference>
<evidence type="ECO:0000256" key="5">
    <source>
        <dbReference type="ARBA" id="ARBA00023125"/>
    </source>
</evidence>
<dbReference type="InterPro" id="IPR013760">
    <property type="entry name" value="Topo_IIA-like_dom_sf"/>
</dbReference>
<feature type="compositionally biased region" description="Basic and acidic residues" evidence="8">
    <location>
        <begin position="779"/>
        <end position="788"/>
    </location>
</feature>
<feature type="domain" description="Topo IIA-type catalytic" evidence="9">
    <location>
        <begin position="32"/>
        <end position="497"/>
    </location>
</feature>
<dbReference type="PROSITE" id="PS52040">
    <property type="entry name" value="TOPO_IIA"/>
    <property type="match status" value="1"/>
</dbReference>
<dbReference type="FunFam" id="3.30.1360.40:FF:000002">
    <property type="entry name" value="DNA gyrase subunit A"/>
    <property type="match status" value="1"/>
</dbReference>
<dbReference type="InterPro" id="IPR013758">
    <property type="entry name" value="Topo_IIA_A/C_ab"/>
</dbReference>
<feature type="compositionally biased region" description="Basic and acidic residues" evidence="8">
    <location>
        <begin position="852"/>
        <end position="878"/>
    </location>
</feature>
<protein>
    <recommendedName>
        <fullName evidence="3">DNA topoisomerase (ATP-hydrolyzing)</fullName>
        <ecNumber evidence="3">5.6.2.2</ecNumber>
    </recommendedName>
</protein>
<evidence type="ECO:0000256" key="6">
    <source>
        <dbReference type="ARBA" id="ARBA00023235"/>
    </source>
</evidence>
<dbReference type="GO" id="GO:0006265">
    <property type="term" value="P:DNA topological change"/>
    <property type="evidence" value="ECO:0007669"/>
    <property type="project" value="UniProtKB-UniRule"/>
</dbReference>
<evidence type="ECO:0000256" key="8">
    <source>
        <dbReference type="SAM" id="MobiDB-lite"/>
    </source>
</evidence>
<dbReference type="Gene3D" id="1.10.268.10">
    <property type="entry name" value="Topoisomerase, domain 3"/>
    <property type="match status" value="1"/>
</dbReference>
<dbReference type="Pfam" id="PF00521">
    <property type="entry name" value="DNA_topoisoIV"/>
    <property type="match status" value="1"/>
</dbReference>
<gene>
    <name evidence="10" type="primary">gyrA_1</name>
    <name evidence="10" type="ORF">Bravens_00316</name>
</gene>
<organism evidence="10 11">
    <name type="scientific">Brevibacterium ravenspurgense</name>
    <dbReference type="NCBI Taxonomy" id="479117"/>
    <lineage>
        <taxon>Bacteria</taxon>
        <taxon>Bacillati</taxon>
        <taxon>Actinomycetota</taxon>
        <taxon>Actinomycetes</taxon>
        <taxon>Micrococcales</taxon>
        <taxon>Brevibacteriaceae</taxon>
        <taxon>Brevibacterium</taxon>
    </lineage>
</organism>
<dbReference type="Gene3D" id="2.120.10.90">
    <property type="entry name" value="DNA gyrase/topoisomerase IV, subunit A, C-terminal"/>
    <property type="match status" value="1"/>
</dbReference>
<dbReference type="InterPro" id="IPR002205">
    <property type="entry name" value="Topo_IIA_dom_A"/>
</dbReference>
<evidence type="ECO:0000259" key="9">
    <source>
        <dbReference type="PROSITE" id="PS52040"/>
    </source>
</evidence>
<dbReference type="AlphaFoldDB" id="A0A150HB86"/>
<evidence type="ECO:0000313" key="11">
    <source>
        <dbReference type="Proteomes" id="UP000243589"/>
    </source>
</evidence>
<dbReference type="PANTHER" id="PTHR43493">
    <property type="entry name" value="DNA GYRASE/TOPOISOMERASE SUBUNIT A"/>
    <property type="match status" value="1"/>
</dbReference>
<dbReference type="InterPro" id="IPR050220">
    <property type="entry name" value="Type_II_DNA_Topoisomerases"/>
</dbReference>
<dbReference type="GO" id="GO:0003677">
    <property type="term" value="F:DNA binding"/>
    <property type="evidence" value="ECO:0007669"/>
    <property type="project" value="UniProtKB-UniRule"/>
</dbReference>
<feature type="region of interest" description="Disordered" evidence="8">
    <location>
        <begin position="765"/>
        <end position="878"/>
    </location>
</feature>
<dbReference type="GO" id="GO:0005524">
    <property type="term" value="F:ATP binding"/>
    <property type="evidence" value="ECO:0007669"/>
    <property type="project" value="InterPro"/>
</dbReference>
<dbReference type="InterPro" id="IPR013757">
    <property type="entry name" value="Topo_IIA_A_a_sf"/>
</dbReference>